<evidence type="ECO:0008006" key="3">
    <source>
        <dbReference type="Google" id="ProtNLM"/>
    </source>
</evidence>
<accession>A0ABV7CYZ7</accession>
<dbReference type="Proteomes" id="UP001595279">
    <property type="component" value="Unassembled WGS sequence"/>
</dbReference>
<evidence type="ECO:0000313" key="2">
    <source>
        <dbReference type="Proteomes" id="UP001595279"/>
    </source>
</evidence>
<reference evidence="2" key="1">
    <citation type="journal article" date="2019" name="Int. J. Syst. Evol. Microbiol.">
        <title>The Global Catalogue of Microorganisms (GCM) 10K type strain sequencing project: providing services to taxonomists for standard genome sequencing and annotation.</title>
        <authorList>
            <consortium name="The Broad Institute Genomics Platform"/>
            <consortium name="The Broad Institute Genome Sequencing Center for Infectious Disease"/>
            <person name="Wu L."/>
            <person name="Ma J."/>
        </authorList>
    </citation>
    <scope>NUCLEOTIDE SEQUENCE [LARGE SCALE GENOMIC DNA]</scope>
    <source>
        <strain evidence="2">KCTC 13128</strain>
    </source>
</reference>
<keyword evidence="2" id="KW-1185">Reference proteome</keyword>
<sequence length="122" mass="14130">MATNWKKRYSFRLTDKDVAIHEFLEGLPDNKRSEAIRFLLRTAVKYLHVEQNQQGDFQQVMQELRKIQEQMDSDREIIRQLTVGSTQMPEAATDREEEDMSNRAITDTANAFLSSFGMNGNG</sequence>
<name>A0ABV7CYZ7_9BACI</name>
<dbReference type="EMBL" id="JBHRSA010000056">
    <property type="protein sequence ID" value="MFC3041619.1"/>
    <property type="molecule type" value="Genomic_DNA"/>
</dbReference>
<evidence type="ECO:0000313" key="1">
    <source>
        <dbReference type="EMBL" id="MFC3041619.1"/>
    </source>
</evidence>
<comment type="caution">
    <text evidence="1">The sequence shown here is derived from an EMBL/GenBank/DDBJ whole genome shotgun (WGS) entry which is preliminary data.</text>
</comment>
<organism evidence="1 2">
    <name type="scientific">Virgibacillus xinjiangensis</name>
    <dbReference type="NCBI Taxonomy" id="393090"/>
    <lineage>
        <taxon>Bacteria</taxon>
        <taxon>Bacillati</taxon>
        <taxon>Bacillota</taxon>
        <taxon>Bacilli</taxon>
        <taxon>Bacillales</taxon>
        <taxon>Bacillaceae</taxon>
        <taxon>Virgibacillus</taxon>
    </lineage>
</organism>
<gene>
    <name evidence="1" type="ORF">ACFOGI_15335</name>
</gene>
<protein>
    <recommendedName>
        <fullName evidence="3">Plasmid segregation centromere-binding protein ParR</fullName>
    </recommendedName>
</protein>
<proteinExistence type="predicted"/>
<dbReference type="RefSeq" id="WP_390274433.1">
    <property type="nucleotide sequence ID" value="NZ_JBHRSA010000056.1"/>
</dbReference>